<dbReference type="EC" id="1.14.99.56" evidence="8"/>
<reference evidence="11" key="1">
    <citation type="submission" date="2014-04" db="EMBL/GenBank/DDBJ databases">
        <title>Evolutionary Origins and Diversification of the Mycorrhizal Mutualists.</title>
        <authorList>
            <consortium name="DOE Joint Genome Institute"/>
            <consortium name="Mycorrhizal Genomics Consortium"/>
            <person name="Kohler A."/>
            <person name="Kuo A."/>
            <person name="Nagy L.G."/>
            <person name="Floudas D."/>
            <person name="Copeland A."/>
            <person name="Barry K.W."/>
            <person name="Cichocki N."/>
            <person name="Veneault-Fourrey C."/>
            <person name="LaButti K."/>
            <person name="Lindquist E.A."/>
            <person name="Lipzen A."/>
            <person name="Lundell T."/>
            <person name="Morin E."/>
            <person name="Murat C."/>
            <person name="Riley R."/>
            <person name="Ohm R."/>
            <person name="Sun H."/>
            <person name="Tunlid A."/>
            <person name="Henrissat B."/>
            <person name="Grigoriev I.V."/>
            <person name="Hibbett D.S."/>
            <person name="Martin F."/>
        </authorList>
    </citation>
    <scope>NUCLEOTIDE SEQUENCE [LARGE SCALE GENOMIC DNA]</scope>
    <source>
        <strain evidence="11">FD-334 SS-4</strain>
    </source>
</reference>
<dbReference type="Gene3D" id="2.70.50.70">
    <property type="match status" value="1"/>
</dbReference>
<accession>A0A0D2MVZ6</accession>
<evidence type="ECO:0000256" key="8">
    <source>
        <dbReference type="RuleBase" id="RU368122"/>
    </source>
</evidence>
<gene>
    <name evidence="10" type="ORF">HYPSUDRAFT_34496</name>
</gene>
<evidence type="ECO:0000256" key="7">
    <source>
        <dbReference type="ARBA" id="ARBA00044502"/>
    </source>
</evidence>
<keyword evidence="5 8" id="KW-0119">Carbohydrate metabolism</keyword>
<keyword evidence="4 8" id="KW-1015">Disulfide bond</keyword>
<dbReference type="GO" id="GO:0004497">
    <property type="term" value="F:monooxygenase activity"/>
    <property type="evidence" value="ECO:0007669"/>
    <property type="project" value="UniProtKB-KW"/>
</dbReference>
<evidence type="ECO:0000256" key="5">
    <source>
        <dbReference type="ARBA" id="ARBA00023277"/>
    </source>
</evidence>
<evidence type="ECO:0000256" key="1">
    <source>
        <dbReference type="ARBA" id="ARBA00004613"/>
    </source>
</evidence>
<sequence>MAHTRVWSIWVNDVDQGEGVSAYIRSPPTNDPVKDLTSSAVTCNVNNQAVPSTISVKAGDKITFEWFHNTRGDDIIASSHEGPILVYIAPTASNGAGSIWTKLFHAGNSAGTWAVDTFLAARGM</sequence>
<comment type="similarity">
    <text evidence="7">Belongs to the polysaccharide monooxygenase AA9 family.</text>
</comment>
<dbReference type="Proteomes" id="UP000054270">
    <property type="component" value="Unassembled WGS sequence"/>
</dbReference>
<comment type="catalytic activity">
    <reaction evidence="8">
        <text>[(1-&gt;4)-beta-D-glucosyl]n+m + reduced acceptor + O2 = 4-dehydro-beta-D-glucosyl-[(1-&gt;4)-beta-D-glucosyl]n-1 + [(1-&gt;4)-beta-D-glucosyl]m + acceptor + H2O.</text>
        <dbReference type="EC" id="1.14.99.56"/>
    </reaction>
</comment>
<comment type="domain">
    <text evidence="8">Has a modular structure: an endo-beta-1,4-glucanase catalytic module at the N-terminus, a linker rich in serines and threonines, and a C-terminal carbohydrate-binding module (CBM).</text>
</comment>
<dbReference type="GO" id="GO:0008810">
    <property type="term" value="F:cellulase activity"/>
    <property type="evidence" value="ECO:0007669"/>
    <property type="project" value="UniProtKB-UniRule"/>
</dbReference>
<evidence type="ECO:0000256" key="6">
    <source>
        <dbReference type="ARBA" id="ARBA00023326"/>
    </source>
</evidence>
<protein>
    <recommendedName>
        <fullName evidence="8">AA9 family lytic polysaccharide monooxygenase</fullName>
        <ecNumber evidence="8">1.14.99.56</ecNumber>
    </recommendedName>
    <alternativeName>
        <fullName evidence="8">Endo-beta-1,4-glucanase</fullName>
    </alternativeName>
    <alternativeName>
        <fullName evidence="8">Glycosyl hydrolase 61 family protein</fullName>
    </alternativeName>
</protein>
<keyword evidence="3 8" id="KW-0136">Cellulose degradation</keyword>
<dbReference type="GO" id="GO:0005576">
    <property type="term" value="C:extracellular region"/>
    <property type="evidence" value="ECO:0007669"/>
    <property type="project" value="UniProtKB-SubCell"/>
</dbReference>
<feature type="domain" description="Auxiliary Activity family 9 catalytic" evidence="9">
    <location>
        <begin position="3"/>
        <end position="118"/>
    </location>
</feature>
<evidence type="ECO:0000256" key="2">
    <source>
        <dbReference type="ARBA" id="ARBA00022525"/>
    </source>
</evidence>
<dbReference type="InterPro" id="IPR049892">
    <property type="entry name" value="AA9"/>
</dbReference>
<proteinExistence type="inferred from homology"/>
<comment type="function">
    <text evidence="8">Lytic polysaccharide monooxygenase (LMPO) that depolymerizes crystalline and amorphous polysaccharides via the oxidation of scissile alpha- or beta-(1-4)-glycosidic bonds, yielding C1 and/or C4 oxidation products. Catalysis by LPMOs requires the reduction of the active-site copper from Cu(II) to Cu(I) by a reducing agent and H(2)O(2) or O(2) as a cosubstrate.</text>
</comment>
<keyword evidence="10" id="KW-0503">Monooxygenase</keyword>
<keyword evidence="2 8" id="KW-0964">Secreted</keyword>
<dbReference type="PANTHER" id="PTHR33353">
    <property type="entry name" value="PUTATIVE (AFU_ORTHOLOGUE AFUA_1G12560)-RELATED"/>
    <property type="match status" value="1"/>
</dbReference>
<dbReference type="InterPro" id="IPR005103">
    <property type="entry name" value="AA9_LPMO"/>
</dbReference>
<dbReference type="AlphaFoldDB" id="A0A0D2MVZ6"/>
<dbReference type="Pfam" id="PF03443">
    <property type="entry name" value="AA9"/>
    <property type="match status" value="1"/>
</dbReference>
<keyword evidence="11" id="KW-1185">Reference proteome</keyword>
<keyword evidence="6 8" id="KW-0624">Polysaccharide degradation</keyword>
<dbReference type="PANTHER" id="PTHR33353:SF17">
    <property type="entry name" value="ENDO-BETA-1,4-GLUCANASE D"/>
    <property type="match status" value="1"/>
</dbReference>
<dbReference type="OrthoDB" id="2525337at2759"/>
<keyword evidence="10" id="KW-0560">Oxidoreductase</keyword>
<evidence type="ECO:0000259" key="9">
    <source>
        <dbReference type="Pfam" id="PF03443"/>
    </source>
</evidence>
<dbReference type="EMBL" id="KN817522">
    <property type="protein sequence ID" value="KJA28143.1"/>
    <property type="molecule type" value="Genomic_DNA"/>
</dbReference>
<evidence type="ECO:0000256" key="3">
    <source>
        <dbReference type="ARBA" id="ARBA00023001"/>
    </source>
</evidence>
<organism evidence="10 11">
    <name type="scientific">Hypholoma sublateritium (strain FD-334 SS-4)</name>
    <dbReference type="NCBI Taxonomy" id="945553"/>
    <lineage>
        <taxon>Eukaryota</taxon>
        <taxon>Fungi</taxon>
        <taxon>Dikarya</taxon>
        <taxon>Basidiomycota</taxon>
        <taxon>Agaricomycotina</taxon>
        <taxon>Agaricomycetes</taxon>
        <taxon>Agaricomycetidae</taxon>
        <taxon>Agaricales</taxon>
        <taxon>Agaricineae</taxon>
        <taxon>Strophariaceae</taxon>
        <taxon>Hypholoma</taxon>
    </lineage>
</organism>
<dbReference type="STRING" id="945553.A0A0D2MVZ6"/>
<dbReference type="GO" id="GO:0030245">
    <property type="term" value="P:cellulose catabolic process"/>
    <property type="evidence" value="ECO:0007669"/>
    <property type="project" value="UniProtKB-UniRule"/>
</dbReference>
<name>A0A0D2MVZ6_HYPSF</name>
<comment type="subcellular location">
    <subcellularLocation>
        <location evidence="1 8">Secreted</location>
    </subcellularLocation>
</comment>
<evidence type="ECO:0000256" key="4">
    <source>
        <dbReference type="ARBA" id="ARBA00023157"/>
    </source>
</evidence>
<evidence type="ECO:0000313" key="11">
    <source>
        <dbReference type="Proteomes" id="UP000054270"/>
    </source>
</evidence>
<dbReference type="GO" id="GO:0030248">
    <property type="term" value="F:cellulose binding"/>
    <property type="evidence" value="ECO:0007669"/>
    <property type="project" value="UniProtKB-UniRule"/>
</dbReference>
<evidence type="ECO:0000313" key="10">
    <source>
        <dbReference type="EMBL" id="KJA28143.1"/>
    </source>
</evidence>